<evidence type="ECO:0000313" key="3">
    <source>
        <dbReference type="Proteomes" id="UP000807504"/>
    </source>
</evidence>
<feature type="compositionally biased region" description="Basic residues" evidence="1">
    <location>
        <begin position="1"/>
        <end position="16"/>
    </location>
</feature>
<accession>A0A8T0EWN2</accession>
<evidence type="ECO:0000256" key="1">
    <source>
        <dbReference type="SAM" id="MobiDB-lite"/>
    </source>
</evidence>
<feature type="compositionally biased region" description="Basic and acidic residues" evidence="1">
    <location>
        <begin position="32"/>
        <end position="42"/>
    </location>
</feature>
<feature type="region of interest" description="Disordered" evidence="1">
    <location>
        <begin position="1"/>
        <end position="54"/>
    </location>
</feature>
<gene>
    <name evidence="2" type="ORF">HNY73_015478</name>
</gene>
<evidence type="ECO:0000313" key="2">
    <source>
        <dbReference type="EMBL" id="KAF8778786.1"/>
    </source>
</evidence>
<dbReference type="AlphaFoldDB" id="A0A8T0EWN2"/>
<proteinExistence type="predicted"/>
<reference evidence="2" key="2">
    <citation type="submission" date="2020-06" db="EMBL/GenBank/DDBJ databases">
        <authorList>
            <person name="Sheffer M."/>
        </authorList>
    </citation>
    <scope>NUCLEOTIDE SEQUENCE</scope>
</reference>
<keyword evidence="3" id="KW-1185">Reference proteome</keyword>
<feature type="compositionally biased region" description="Basic and acidic residues" evidence="1">
    <location>
        <begin position="17"/>
        <end position="26"/>
    </location>
</feature>
<protein>
    <submittedName>
        <fullName evidence="2">Uncharacterized protein</fullName>
    </submittedName>
</protein>
<dbReference type="Proteomes" id="UP000807504">
    <property type="component" value="Unassembled WGS sequence"/>
</dbReference>
<dbReference type="EMBL" id="JABXBU010002072">
    <property type="protein sequence ID" value="KAF8778786.1"/>
    <property type="molecule type" value="Genomic_DNA"/>
</dbReference>
<sequence>MDRKDKNKRKQKHKNGQKPEKKKNPERSATARHTDIKVESRKCSPLTPQTTRKGHIQGMLLRRRVQET</sequence>
<organism evidence="2 3">
    <name type="scientific">Argiope bruennichi</name>
    <name type="common">Wasp spider</name>
    <name type="synonym">Aranea bruennichi</name>
    <dbReference type="NCBI Taxonomy" id="94029"/>
    <lineage>
        <taxon>Eukaryota</taxon>
        <taxon>Metazoa</taxon>
        <taxon>Ecdysozoa</taxon>
        <taxon>Arthropoda</taxon>
        <taxon>Chelicerata</taxon>
        <taxon>Arachnida</taxon>
        <taxon>Araneae</taxon>
        <taxon>Araneomorphae</taxon>
        <taxon>Entelegynae</taxon>
        <taxon>Araneoidea</taxon>
        <taxon>Araneidae</taxon>
        <taxon>Argiope</taxon>
    </lineage>
</organism>
<name>A0A8T0EWN2_ARGBR</name>
<reference evidence="2" key="1">
    <citation type="journal article" date="2020" name="bioRxiv">
        <title>Chromosome-level reference genome of the European wasp spider Argiope bruennichi: a resource for studies on range expansion and evolutionary adaptation.</title>
        <authorList>
            <person name="Sheffer M.M."/>
            <person name="Hoppe A."/>
            <person name="Krehenwinkel H."/>
            <person name="Uhl G."/>
            <person name="Kuss A.W."/>
            <person name="Jensen L."/>
            <person name="Jensen C."/>
            <person name="Gillespie R.G."/>
            <person name="Hoff K.J."/>
            <person name="Prost S."/>
        </authorList>
    </citation>
    <scope>NUCLEOTIDE SEQUENCE</scope>
</reference>
<comment type="caution">
    <text evidence="2">The sequence shown here is derived from an EMBL/GenBank/DDBJ whole genome shotgun (WGS) entry which is preliminary data.</text>
</comment>